<dbReference type="Pfam" id="PF09811">
    <property type="entry name" value="Yae1_N"/>
    <property type="match status" value="1"/>
</dbReference>
<evidence type="ECO:0000256" key="3">
    <source>
        <dbReference type="ARBA" id="ARBA00022490"/>
    </source>
</evidence>
<comment type="caution">
    <text evidence="6">The sequence shown here is derived from an EMBL/GenBank/DDBJ whole genome shotgun (WGS) entry which is preliminary data.</text>
</comment>
<dbReference type="Proteomes" id="UP001591681">
    <property type="component" value="Unassembled WGS sequence"/>
</dbReference>
<evidence type="ECO:0000256" key="2">
    <source>
        <dbReference type="ARBA" id="ARBA00004496"/>
    </source>
</evidence>
<evidence type="ECO:0000313" key="7">
    <source>
        <dbReference type="Proteomes" id="UP001591681"/>
    </source>
</evidence>
<gene>
    <name evidence="6" type="ORF">ACEWY4_018934</name>
</gene>
<evidence type="ECO:0000313" key="6">
    <source>
        <dbReference type="EMBL" id="KAL2085614.1"/>
    </source>
</evidence>
<proteinExistence type="predicted"/>
<dbReference type="PANTHER" id="PTHR18829:SF0">
    <property type="entry name" value="PROTEIN YAE1 HOMOLOG"/>
    <property type="match status" value="1"/>
</dbReference>
<dbReference type="InterPro" id="IPR038881">
    <property type="entry name" value="Yae1-like"/>
</dbReference>
<organism evidence="6 7">
    <name type="scientific">Coilia grayii</name>
    <name type="common">Gray's grenadier anchovy</name>
    <dbReference type="NCBI Taxonomy" id="363190"/>
    <lineage>
        <taxon>Eukaryota</taxon>
        <taxon>Metazoa</taxon>
        <taxon>Chordata</taxon>
        <taxon>Craniata</taxon>
        <taxon>Vertebrata</taxon>
        <taxon>Euteleostomi</taxon>
        <taxon>Actinopterygii</taxon>
        <taxon>Neopterygii</taxon>
        <taxon>Teleostei</taxon>
        <taxon>Clupei</taxon>
        <taxon>Clupeiformes</taxon>
        <taxon>Clupeoidei</taxon>
        <taxon>Engraulidae</taxon>
        <taxon>Coilinae</taxon>
        <taxon>Coilia</taxon>
    </lineage>
</organism>
<dbReference type="GO" id="GO:0005737">
    <property type="term" value="C:cytoplasm"/>
    <property type="evidence" value="ECO:0007669"/>
    <property type="project" value="UniProtKB-SubCell"/>
</dbReference>
<evidence type="ECO:0000256" key="4">
    <source>
        <dbReference type="ARBA" id="ARBA00023242"/>
    </source>
</evidence>
<dbReference type="GO" id="GO:0005634">
    <property type="term" value="C:nucleus"/>
    <property type="evidence" value="ECO:0007669"/>
    <property type="project" value="UniProtKB-SubCell"/>
</dbReference>
<keyword evidence="4" id="KW-0539">Nucleus</keyword>
<evidence type="ECO:0000259" key="5">
    <source>
        <dbReference type="Pfam" id="PF09811"/>
    </source>
</evidence>
<sequence length="222" mass="24079">MVSLAMSWVKSLAAGNEDVFDEDADDTSLQNKEWKQNMDKRVKDGYRDGVDAGKEETLQSGFNEGFRQGAIRMKAIGQLKGIVSALQCWCQRPPVESSATACISSLMQDVVQHEEAVLEAMKRAQERPVPTVGDVAEGMEDLEMAVDQGPAQALSEPPQALGCGKSDCCRTDTHCSEGQSSCSSAAVVSLEELAIRCAELVTQLGLPEEFVYHVQQLKTHGL</sequence>
<feature type="domain" description="Essential protein Yae1 N-terminal" evidence="5">
    <location>
        <begin position="45"/>
        <end position="83"/>
    </location>
</feature>
<protein>
    <recommendedName>
        <fullName evidence="5">Essential protein Yae1 N-terminal domain-containing protein</fullName>
    </recommendedName>
</protein>
<keyword evidence="3" id="KW-0963">Cytoplasm</keyword>
<dbReference type="EMBL" id="JBHFQA010000016">
    <property type="protein sequence ID" value="KAL2085614.1"/>
    <property type="molecule type" value="Genomic_DNA"/>
</dbReference>
<accession>A0ABD1JFU7</accession>
<dbReference type="AlphaFoldDB" id="A0ABD1JFU7"/>
<comment type="subcellular location">
    <subcellularLocation>
        <location evidence="2">Cytoplasm</location>
    </subcellularLocation>
    <subcellularLocation>
        <location evidence="1">Nucleus</location>
    </subcellularLocation>
</comment>
<keyword evidence="7" id="KW-1185">Reference proteome</keyword>
<dbReference type="InterPro" id="IPR019191">
    <property type="entry name" value="Essential_protein_Yae1_N"/>
</dbReference>
<name>A0ABD1JFU7_9TELE</name>
<dbReference type="PANTHER" id="PTHR18829">
    <property type="entry name" value="PROTEIN YAE1 HOMOLOG"/>
    <property type="match status" value="1"/>
</dbReference>
<reference evidence="6 7" key="1">
    <citation type="submission" date="2024-09" db="EMBL/GenBank/DDBJ databases">
        <title>A chromosome-level genome assembly of Gray's grenadier anchovy, Coilia grayii.</title>
        <authorList>
            <person name="Fu Z."/>
        </authorList>
    </citation>
    <scope>NUCLEOTIDE SEQUENCE [LARGE SCALE GENOMIC DNA]</scope>
    <source>
        <strain evidence="6">G4</strain>
        <tissue evidence="6">Muscle</tissue>
    </source>
</reference>
<evidence type="ECO:0000256" key="1">
    <source>
        <dbReference type="ARBA" id="ARBA00004123"/>
    </source>
</evidence>